<organism evidence="1 2">
    <name type="scientific">Acaulospora colombiana</name>
    <dbReference type="NCBI Taxonomy" id="27376"/>
    <lineage>
        <taxon>Eukaryota</taxon>
        <taxon>Fungi</taxon>
        <taxon>Fungi incertae sedis</taxon>
        <taxon>Mucoromycota</taxon>
        <taxon>Glomeromycotina</taxon>
        <taxon>Glomeromycetes</taxon>
        <taxon>Diversisporales</taxon>
        <taxon>Acaulosporaceae</taxon>
        <taxon>Acaulospora</taxon>
    </lineage>
</organism>
<proteinExistence type="predicted"/>
<gene>
    <name evidence="1" type="ORF">ACOLOM_LOCUS7103</name>
</gene>
<sequence>MIIKRIIAWINELTHSSEKREYALGGARGRNSDAVNRQKMANNVGSAEPAGRRSGYPGAYQMTLWILQRVLLIVEEWISASPAQPAMDVRVGWMGRGRAMKKGEKKAQKCGDGWKCPPFGLKSSQSFPIPVPGNECSVQQNVLVGKGESRGGDLVLSQGRKAVHCRFSHGEPTRGLRMSAALAYQVSLRPAHPALSSGGSISVSVPGKSEIQNRSLQDSLSEKAYDKSSAQWETTPLCPVAVTGRGVLASR</sequence>
<keyword evidence="2" id="KW-1185">Reference proteome</keyword>
<protein>
    <submittedName>
        <fullName evidence="1">16403_t:CDS:1</fullName>
    </submittedName>
</protein>
<feature type="non-terminal residue" evidence="1">
    <location>
        <position position="251"/>
    </location>
</feature>
<accession>A0ACA9N2K4</accession>
<dbReference type="EMBL" id="CAJVPT010015766">
    <property type="protein sequence ID" value="CAG8613906.1"/>
    <property type="molecule type" value="Genomic_DNA"/>
</dbReference>
<evidence type="ECO:0000313" key="2">
    <source>
        <dbReference type="Proteomes" id="UP000789525"/>
    </source>
</evidence>
<comment type="caution">
    <text evidence="1">The sequence shown here is derived from an EMBL/GenBank/DDBJ whole genome shotgun (WGS) entry which is preliminary data.</text>
</comment>
<name>A0ACA9N2K4_9GLOM</name>
<evidence type="ECO:0000313" key="1">
    <source>
        <dbReference type="EMBL" id="CAG8613906.1"/>
    </source>
</evidence>
<dbReference type="Proteomes" id="UP000789525">
    <property type="component" value="Unassembled WGS sequence"/>
</dbReference>
<reference evidence="1" key="1">
    <citation type="submission" date="2021-06" db="EMBL/GenBank/DDBJ databases">
        <authorList>
            <person name="Kallberg Y."/>
            <person name="Tangrot J."/>
            <person name="Rosling A."/>
        </authorList>
    </citation>
    <scope>NUCLEOTIDE SEQUENCE</scope>
    <source>
        <strain evidence="1">CL356</strain>
    </source>
</reference>